<sequence>MLPCLENGTPHNSRIDDEDVAADIVMDLQSLGPYVCALDIVHYTAIPEIKVQLQIKKTISLAITQ</sequence>
<evidence type="ECO:0000313" key="1">
    <source>
        <dbReference type="EMBL" id="KIM81950.1"/>
    </source>
</evidence>
<organism evidence="1 2">
    <name type="scientific">Piloderma croceum (strain F 1598)</name>
    <dbReference type="NCBI Taxonomy" id="765440"/>
    <lineage>
        <taxon>Eukaryota</taxon>
        <taxon>Fungi</taxon>
        <taxon>Dikarya</taxon>
        <taxon>Basidiomycota</taxon>
        <taxon>Agaricomycotina</taxon>
        <taxon>Agaricomycetes</taxon>
        <taxon>Agaricomycetidae</taxon>
        <taxon>Atheliales</taxon>
        <taxon>Atheliaceae</taxon>
        <taxon>Piloderma</taxon>
    </lineage>
</organism>
<name>A0A0C3FB86_PILCF</name>
<evidence type="ECO:0000313" key="2">
    <source>
        <dbReference type="Proteomes" id="UP000054166"/>
    </source>
</evidence>
<dbReference type="OrthoDB" id="6511194at2759"/>
<dbReference type="Proteomes" id="UP000054166">
    <property type="component" value="Unassembled WGS sequence"/>
</dbReference>
<proteinExistence type="predicted"/>
<keyword evidence="2" id="KW-1185">Reference proteome</keyword>
<dbReference type="HOGENOM" id="CLU_2850493_0_0_1"/>
<dbReference type="EMBL" id="KN832996">
    <property type="protein sequence ID" value="KIM81950.1"/>
    <property type="molecule type" value="Genomic_DNA"/>
</dbReference>
<dbReference type="InParanoid" id="A0A0C3FB86"/>
<dbReference type="AlphaFoldDB" id="A0A0C3FB86"/>
<accession>A0A0C3FB86</accession>
<reference evidence="2" key="2">
    <citation type="submission" date="2015-01" db="EMBL/GenBank/DDBJ databases">
        <title>Evolutionary Origins and Diversification of the Mycorrhizal Mutualists.</title>
        <authorList>
            <consortium name="DOE Joint Genome Institute"/>
            <consortium name="Mycorrhizal Genomics Consortium"/>
            <person name="Kohler A."/>
            <person name="Kuo A."/>
            <person name="Nagy L.G."/>
            <person name="Floudas D."/>
            <person name="Copeland A."/>
            <person name="Barry K.W."/>
            <person name="Cichocki N."/>
            <person name="Veneault-Fourrey C."/>
            <person name="LaButti K."/>
            <person name="Lindquist E.A."/>
            <person name="Lipzen A."/>
            <person name="Lundell T."/>
            <person name="Morin E."/>
            <person name="Murat C."/>
            <person name="Riley R."/>
            <person name="Ohm R."/>
            <person name="Sun H."/>
            <person name="Tunlid A."/>
            <person name="Henrissat B."/>
            <person name="Grigoriev I.V."/>
            <person name="Hibbett D.S."/>
            <person name="Martin F."/>
        </authorList>
    </citation>
    <scope>NUCLEOTIDE SEQUENCE [LARGE SCALE GENOMIC DNA]</scope>
    <source>
        <strain evidence="2">F 1598</strain>
    </source>
</reference>
<protein>
    <submittedName>
        <fullName evidence="1">Uncharacterized protein</fullName>
    </submittedName>
</protein>
<reference evidence="1 2" key="1">
    <citation type="submission" date="2014-04" db="EMBL/GenBank/DDBJ databases">
        <authorList>
            <consortium name="DOE Joint Genome Institute"/>
            <person name="Kuo A."/>
            <person name="Tarkka M."/>
            <person name="Buscot F."/>
            <person name="Kohler A."/>
            <person name="Nagy L.G."/>
            <person name="Floudas D."/>
            <person name="Copeland A."/>
            <person name="Barry K.W."/>
            <person name="Cichocki N."/>
            <person name="Veneault-Fourrey C."/>
            <person name="LaButti K."/>
            <person name="Lindquist E.A."/>
            <person name="Lipzen A."/>
            <person name="Lundell T."/>
            <person name="Morin E."/>
            <person name="Murat C."/>
            <person name="Sun H."/>
            <person name="Tunlid A."/>
            <person name="Henrissat B."/>
            <person name="Grigoriev I.V."/>
            <person name="Hibbett D.S."/>
            <person name="Martin F."/>
            <person name="Nordberg H.P."/>
            <person name="Cantor M.N."/>
            <person name="Hua S.X."/>
        </authorList>
    </citation>
    <scope>NUCLEOTIDE SEQUENCE [LARGE SCALE GENOMIC DNA]</scope>
    <source>
        <strain evidence="1 2">F 1598</strain>
    </source>
</reference>
<gene>
    <name evidence="1" type="ORF">PILCRDRAFT_71377</name>
</gene>